<dbReference type="AlphaFoldDB" id="A0A8J5HLK9"/>
<evidence type="ECO:0000313" key="3">
    <source>
        <dbReference type="Proteomes" id="UP000734854"/>
    </source>
</evidence>
<feature type="region of interest" description="Disordered" evidence="1">
    <location>
        <begin position="103"/>
        <end position="122"/>
    </location>
</feature>
<comment type="caution">
    <text evidence="2">The sequence shown here is derived from an EMBL/GenBank/DDBJ whole genome shotgun (WGS) entry which is preliminary data.</text>
</comment>
<accession>A0A8J5HLK9</accession>
<organism evidence="2 3">
    <name type="scientific">Zingiber officinale</name>
    <name type="common">Ginger</name>
    <name type="synonym">Amomum zingiber</name>
    <dbReference type="NCBI Taxonomy" id="94328"/>
    <lineage>
        <taxon>Eukaryota</taxon>
        <taxon>Viridiplantae</taxon>
        <taxon>Streptophyta</taxon>
        <taxon>Embryophyta</taxon>
        <taxon>Tracheophyta</taxon>
        <taxon>Spermatophyta</taxon>
        <taxon>Magnoliopsida</taxon>
        <taxon>Liliopsida</taxon>
        <taxon>Zingiberales</taxon>
        <taxon>Zingiberaceae</taxon>
        <taxon>Zingiber</taxon>
    </lineage>
</organism>
<protein>
    <submittedName>
        <fullName evidence="2">Uncharacterized protein</fullName>
    </submittedName>
</protein>
<dbReference type="Proteomes" id="UP000734854">
    <property type="component" value="Unassembled WGS sequence"/>
</dbReference>
<gene>
    <name evidence="2" type="ORF">ZIOFF_004773</name>
</gene>
<name>A0A8J5HLK9_ZINOF</name>
<sequence>MKLPAKSPNCPIMAEQHGSDHKKINNRDEFPFCIGSYPLFAGQQFPMMVRAAGQNEALCFGVDVTNRAGDYYVVGRNIAQLCFDLQLPFSNICFLRVFRSLPEASATQRQQRSPPDPLYLEI</sequence>
<dbReference type="EMBL" id="JACMSC010000002">
    <property type="protein sequence ID" value="KAG6531003.1"/>
    <property type="molecule type" value="Genomic_DNA"/>
</dbReference>
<reference evidence="2 3" key="1">
    <citation type="submission" date="2020-08" db="EMBL/GenBank/DDBJ databases">
        <title>Plant Genome Project.</title>
        <authorList>
            <person name="Zhang R.-G."/>
        </authorList>
    </citation>
    <scope>NUCLEOTIDE SEQUENCE [LARGE SCALE GENOMIC DNA]</scope>
    <source>
        <tissue evidence="2">Rhizome</tissue>
    </source>
</reference>
<keyword evidence="3" id="KW-1185">Reference proteome</keyword>
<proteinExistence type="predicted"/>
<evidence type="ECO:0000313" key="2">
    <source>
        <dbReference type="EMBL" id="KAG6531003.1"/>
    </source>
</evidence>
<evidence type="ECO:0000256" key="1">
    <source>
        <dbReference type="SAM" id="MobiDB-lite"/>
    </source>
</evidence>